<evidence type="ECO:0000313" key="3">
    <source>
        <dbReference type="EMBL" id="SPQ27599.1"/>
    </source>
</evidence>
<sequence>MSVDADEDEPADPPLPTAKLVVLNGLHRELVEALGASDLDIDPAFIECCAARRVYRPPRWLARRAQWRRSRSSRTVGVASGAGCVSRGCMWEYPELVEGLDPASVTVRTGDGEIATPPSVVSLPPPERGGKKLAVVFRQAALWRGKTAHVLFLDGPLWEVAEEGVRKATRQRAFSWRTRGGGERGTEADEDVTASLQDVLLAALCGGSGGFRDQLPGIISEAVYDRWLELFGFLEPPLEVGLSQPLAACYGRMIRSLEFNEDGGSAPDWTTSLLSRIQHRVALLSGASKMTPPSPPAASRITRTKMFDHPEQKLVSREDTMNPSLKSMASRRARGRPQRVDENQRALDRLSYLGGILVPLPIVSSILSMGDTYGPDGSKFYVFWAVAVPLAGLAVLLIYADTIRKAEVWVEIRADHVEPTPDTKSESSEGTLRLADVEMKQTTARRRQRRNNEDDEAPSRRQHAVPFSIDHDVEERIIDLPTTSAPAAAAHPFDEDVRDVVRDWMPRSAGWSATGLAQMVPVPAVILEQPTDGSKPKAWRREQLGWGGAIRTILYKRFRDGSDVPSGVAACEKPARRKANSY</sequence>
<evidence type="ECO:0000256" key="1">
    <source>
        <dbReference type="SAM" id="MobiDB-lite"/>
    </source>
</evidence>
<feature type="transmembrane region" description="Helical" evidence="2">
    <location>
        <begin position="381"/>
        <end position="400"/>
    </location>
</feature>
<keyword evidence="2" id="KW-0812">Transmembrane</keyword>
<gene>
    <name evidence="3" type="ORF">TT172_LOCUS10018</name>
</gene>
<accession>A0A446BYL8</accession>
<dbReference type="EMBL" id="OUUZ01000019">
    <property type="protein sequence ID" value="SPQ27599.1"/>
    <property type="molecule type" value="Genomic_DNA"/>
</dbReference>
<keyword evidence="2" id="KW-0472">Membrane</keyword>
<evidence type="ECO:0000313" key="4">
    <source>
        <dbReference type="Proteomes" id="UP000289323"/>
    </source>
</evidence>
<feature type="region of interest" description="Disordered" evidence="1">
    <location>
        <begin position="418"/>
        <end position="465"/>
    </location>
</feature>
<organism evidence="3 4">
    <name type="scientific">Thermothielavioides terrestris</name>
    <dbReference type="NCBI Taxonomy" id="2587410"/>
    <lineage>
        <taxon>Eukaryota</taxon>
        <taxon>Fungi</taxon>
        <taxon>Dikarya</taxon>
        <taxon>Ascomycota</taxon>
        <taxon>Pezizomycotina</taxon>
        <taxon>Sordariomycetes</taxon>
        <taxon>Sordariomycetidae</taxon>
        <taxon>Sordariales</taxon>
        <taxon>Chaetomiaceae</taxon>
        <taxon>Thermothielavioides</taxon>
    </lineage>
</organism>
<reference evidence="3 4" key="1">
    <citation type="submission" date="2018-04" db="EMBL/GenBank/DDBJ databases">
        <authorList>
            <person name="Huttner S."/>
            <person name="Dainat J."/>
        </authorList>
    </citation>
    <scope>NUCLEOTIDE SEQUENCE [LARGE SCALE GENOMIC DNA]</scope>
</reference>
<evidence type="ECO:0000256" key="2">
    <source>
        <dbReference type="SAM" id="Phobius"/>
    </source>
</evidence>
<feature type="transmembrane region" description="Helical" evidence="2">
    <location>
        <begin position="350"/>
        <end position="369"/>
    </location>
</feature>
<dbReference type="AlphaFoldDB" id="A0A446BYL8"/>
<dbReference type="Proteomes" id="UP000289323">
    <property type="component" value="Unassembled WGS sequence"/>
</dbReference>
<proteinExistence type="predicted"/>
<keyword evidence="2" id="KW-1133">Transmembrane helix</keyword>
<feature type="compositionally biased region" description="Basic and acidic residues" evidence="1">
    <location>
        <begin position="418"/>
        <end position="427"/>
    </location>
</feature>
<name>A0A446BYL8_9PEZI</name>
<protein>
    <submittedName>
        <fullName evidence="3">A486b319-74bf-4af7-b5e1-e674208ea9f6</fullName>
    </submittedName>
</protein>